<dbReference type="Proteomes" id="UP000031561">
    <property type="component" value="Unassembled WGS sequence"/>
</dbReference>
<dbReference type="AlphaFoldDB" id="A0ABD4T6P7"/>
<protein>
    <submittedName>
        <fullName evidence="2">GNAT family N-acetyltransferase</fullName>
    </submittedName>
</protein>
<dbReference type="PANTHER" id="PTHR47443:SF3">
    <property type="entry name" value="GCN5-RELATED N-ACETYLTRANSFERASE 4, CHLOROPLASTIC"/>
    <property type="match status" value="1"/>
</dbReference>
<dbReference type="CDD" id="cd04301">
    <property type="entry name" value="NAT_SF"/>
    <property type="match status" value="1"/>
</dbReference>
<dbReference type="EMBL" id="JTHE03000093">
    <property type="protein sequence ID" value="MCM1984384.1"/>
    <property type="molecule type" value="Genomic_DNA"/>
</dbReference>
<feature type="domain" description="N-acetyltransferase" evidence="1">
    <location>
        <begin position="12"/>
        <end position="179"/>
    </location>
</feature>
<comment type="caution">
    <text evidence="2">The sequence shown here is derived from an EMBL/GenBank/DDBJ whole genome shotgun (WGS) entry which is preliminary data.</text>
</comment>
<proteinExistence type="predicted"/>
<evidence type="ECO:0000313" key="2">
    <source>
        <dbReference type="EMBL" id="MCM1984384.1"/>
    </source>
</evidence>
<dbReference type="InterPro" id="IPR016181">
    <property type="entry name" value="Acyl_CoA_acyltransferase"/>
</dbReference>
<evidence type="ECO:0000259" key="1">
    <source>
        <dbReference type="PROSITE" id="PS51186"/>
    </source>
</evidence>
<name>A0ABD4T6P7_9CYAN</name>
<organism evidence="2 3">
    <name type="scientific">Lyngbya confervoides BDU141951</name>
    <dbReference type="NCBI Taxonomy" id="1574623"/>
    <lineage>
        <taxon>Bacteria</taxon>
        <taxon>Bacillati</taxon>
        <taxon>Cyanobacteriota</taxon>
        <taxon>Cyanophyceae</taxon>
        <taxon>Oscillatoriophycideae</taxon>
        <taxon>Oscillatoriales</taxon>
        <taxon>Microcoleaceae</taxon>
        <taxon>Lyngbya</taxon>
    </lineage>
</organism>
<dbReference type="RefSeq" id="WP_166283078.1">
    <property type="nucleotide sequence ID" value="NZ_JTHE03000093.1"/>
</dbReference>
<evidence type="ECO:0000313" key="3">
    <source>
        <dbReference type="Proteomes" id="UP000031561"/>
    </source>
</evidence>
<dbReference type="PROSITE" id="PS51186">
    <property type="entry name" value="GNAT"/>
    <property type="match status" value="1"/>
</dbReference>
<sequence>MSELGQGDCASVQIRAAQGTDAASVAALLSLTFYPQRGWRALLTPVMQMGMQHELLTRLQSLTPEIYVCLLCEKKQGRWSQLLGTVELSQRPVQVPGQSRQRVPYISNLAVHPQYRHQGIGERLLQSCESVSRHWQASALYLHVRSENRPAQALYLKLGYQKYREPPTAARYLYRKDLHTACSEPAVMIHG</sequence>
<accession>A0ABD4T6P7</accession>
<dbReference type="PANTHER" id="PTHR47443">
    <property type="entry name" value="ACYL-COA N-ACYLTRANSFERASES (NAT) SUPERFAMILY PROTEIN"/>
    <property type="match status" value="1"/>
</dbReference>
<dbReference type="Pfam" id="PF00583">
    <property type="entry name" value="Acetyltransf_1"/>
    <property type="match status" value="1"/>
</dbReference>
<dbReference type="Gene3D" id="3.40.630.30">
    <property type="match status" value="1"/>
</dbReference>
<dbReference type="SUPFAM" id="SSF55729">
    <property type="entry name" value="Acyl-CoA N-acyltransferases (Nat)"/>
    <property type="match status" value="1"/>
</dbReference>
<dbReference type="InterPro" id="IPR000182">
    <property type="entry name" value="GNAT_dom"/>
</dbReference>
<keyword evidence="3" id="KW-1185">Reference proteome</keyword>
<gene>
    <name evidence="2" type="ORF">QQ91_0016300</name>
</gene>
<reference evidence="2 3" key="1">
    <citation type="journal article" date="2015" name="Genome Announc.">
        <title>Draft Genome Sequence of Filamentous Marine Cyanobacterium Lyngbya confervoides Strain BDU141951.</title>
        <authorList>
            <person name="Chandrababunaidu M.M."/>
            <person name="Sen D."/>
            <person name="Tripathy S."/>
        </authorList>
    </citation>
    <scope>NUCLEOTIDE SEQUENCE [LARGE SCALE GENOMIC DNA]</scope>
    <source>
        <strain evidence="2 3">BDU141951</strain>
    </source>
</reference>